<accession>A0AAE1LTZ1</accession>
<keyword evidence="2" id="KW-0418">Kinase</keyword>
<reference evidence="2" key="1">
    <citation type="submission" date="2021-07" db="EMBL/GenBank/DDBJ databases">
        <authorList>
            <person name="Catto M.A."/>
            <person name="Jacobson A."/>
            <person name="Kennedy G."/>
            <person name="Labadie P."/>
            <person name="Hunt B.G."/>
            <person name="Srinivasan R."/>
        </authorList>
    </citation>
    <scope>NUCLEOTIDE SEQUENCE</scope>
    <source>
        <strain evidence="2">PL_HMW_Pooled</strain>
        <tissue evidence="2">Head</tissue>
    </source>
</reference>
<feature type="compositionally biased region" description="Basic and acidic residues" evidence="1">
    <location>
        <begin position="25"/>
        <end position="35"/>
    </location>
</feature>
<proteinExistence type="predicted"/>
<name>A0AAE1LTZ1_9NEOP</name>
<protein>
    <submittedName>
        <fullName evidence="2">Serine/threonine-protein kinase TAO2</fullName>
    </submittedName>
</protein>
<organism evidence="2 3">
    <name type="scientific">Frankliniella fusca</name>
    <dbReference type="NCBI Taxonomy" id="407009"/>
    <lineage>
        <taxon>Eukaryota</taxon>
        <taxon>Metazoa</taxon>
        <taxon>Ecdysozoa</taxon>
        <taxon>Arthropoda</taxon>
        <taxon>Hexapoda</taxon>
        <taxon>Insecta</taxon>
        <taxon>Pterygota</taxon>
        <taxon>Neoptera</taxon>
        <taxon>Paraneoptera</taxon>
        <taxon>Thysanoptera</taxon>
        <taxon>Terebrantia</taxon>
        <taxon>Thripoidea</taxon>
        <taxon>Thripidae</taxon>
        <taxon>Frankliniella</taxon>
    </lineage>
</organism>
<gene>
    <name evidence="2" type="ORF">KUF71_024126</name>
</gene>
<dbReference type="Proteomes" id="UP001219518">
    <property type="component" value="Unassembled WGS sequence"/>
</dbReference>
<dbReference type="EMBL" id="JAHWGI010001412">
    <property type="protein sequence ID" value="KAK3930769.1"/>
    <property type="molecule type" value="Genomic_DNA"/>
</dbReference>
<keyword evidence="3" id="KW-1185">Reference proteome</keyword>
<sequence>MTIHPSLPRRSATTAPADSSVGNPPHRDGGGEKGLLEGLDEDLDEDLYEPSLRPGPARPPPAPGAPHCGGKAVVGNEDFHNIFHKTNI</sequence>
<reference evidence="2" key="2">
    <citation type="journal article" date="2023" name="BMC Genomics">
        <title>Pest status, molecular evolution, and epigenetic factors derived from the genome assembly of Frankliniella fusca, a thysanopteran phytovirus vector.</title>
        <authorList>
            <person name="Catto M.A."/>
            <person name="Labadie P.E."/>
            <person name="Jacobson A.L."/>
            <person name="Kennedy G.G."/>
            <person name="Srinivasan R."/>
            <person name="Hunt B.G."/>
        </authorList>
    </citation>
    <scope>NUCLEOTIDE SEQUENCE</scope>
    <source>
        <strain evidence="2">PL_HMW_Pooled</strain>
    </source>
</reference>
<evidence type="ECO:0000256" key="1">
    <source>
        <dbReference type="SAM" id="MobiDB-lite"/>
    </source>
</evidence>
<feature type="compositionally biased region" description="Acidic residues" evidence="1">
    <location>
        <begin position="38"/>
        <end position="48"/>
    </location>
</feature>
<dbReference type="AlphaFoldDB" id="A0AAE1LTZ1"/>
<dbReference type="GO" id="GO:0016301">
    <property type="term" value="F:kinase activity"/>
    <property type="evidence" value="ECO:0007669"/>
    <property type="project" value="UniProtKB-KW"/>
</dbReference>
<evidence type="ECO:0000313" key="2">
    <source>
        <dbReference type="EMBL" id="KAK3930769.1"/>
    </source>
</evidence>
<keyword evidence="2" id="KW-0808">Transferase</keyword>
<evidence type="ECO:0000313" key="3">
    <source>
        <dbReference type="Proteomes" id="UP001219518"/>
    </source>
</evidence>
<feature type="region of interest" description="Disordered" evidence="1">
    <location>
        <begin position="1"/>
        <end position="73"/>
    </location>
</feature>
<comment type="caution">
    <text evidence="2">The sequence shown here is derived from an EMBL/GenBank/DDBJ whole genome shotgun (WGS) entry which is preliminary data.</text>
</comment>
<feature type="compositionally biased region" description="Polar residues" evidence="1">
    <location>
        <begin position="11"/>
        <end position="22"/>
    </location>
</feature>